<evidence type="ECO:0000259" key="4">
    <source>
        <dbReference type="PROSITE" id="PS50893"/>
    </source>
</evidence>
<keyword evidence="3" id="KW-0067">ATP-binding</keyword>
<dbReference type="PANTHER" id="PTHR42781">
    <property type="entry name" value="SPERMIDINE/PUTRESCINE IMPORT ATP-BINDING PROTEIN POTA"/>
    <property type="match status" value="1"/>
</dbReference>
<evidence type="ECO:0000256" key="3">
    <source>
        <dbReference type="ARBA" id="ARBA00022840"/>
    </source>
</evidence>
<dbReference type="InterPro" id="IPR027417">
    <property type="entry name" value="P-loop_NTPase"/>
</dbReference>
<keyword evidence="2" id="KW-0547">Nucleotide-binding</keyword>
<proteinExistence type="predicted"/>
<dbReference type="InterPro" id="IPR017871">
    <property type="entry name" value="ABC_transporter-like_CS"/>
</dbReference>
<dbReference type="GO" id="GO:0016887">
    <property type="term" value="F:ATP hydrolysis activity"/>
    <property type="evidence" value="ECO:0007669"/>
    <property type="project" value="InterPro"/>
</dbReference>
<keyword evidence="1" id="KW-0813">Transport</keyword>
<reference evidence="5 6" key="1">
    <citation type="submission" date="2016-11" db="EMBL/GenBank/DDBJ databases">
        <authorList>
            <person name="Jaros S."/>
            <person name="Januszkiewicz K."/>
            <person name="Wedrychowicz H."/>
        </authorList>
    </citation>
    <scope>NUCLEOTIDE SEQUENCE [LARGE SCALE GENOMIC DNA]</scope>
    <source>
        <strain evidence="5 6">DSM 25661</strain>
    </source>
</reference>
<dbReference type="InterPro" id="IPR003439">
    <property type="entry name" value="ABC_transporter-like_ATP-bd"/>
</dbReference>
<organism evidence="5 6">
    <name type="scientific">Psychroflexus salarius</name>
    <dbReference type="NCBI Taxonomy" id="1155689"/>
    <lineage>
        <taxon>Bacteria</taxon>
        <taxon>Pseudomonadati</taxon>
        <taxon>Bacteroidota</taxon>
        <taxon>Flavobacteriia</taxon>
        <taxon>Flavobacteriales</taxon>
        <taxon>Flavobacteriaceae</taxon>
        <taxon>Psychroflexus</taxon>
    </lineage>
</organism>
<evidence type="ECO:0000313" key="6">
    <source>
        <dbReference type="Proteomes" id="UP000184462"/>
    </source>
</evidence>
<name>A0A1M4WL14_9FLAO</name>
<dbReference type="PANTHER" id="PTHR42781:SF4">
    <property type="entry name" value="SPERMIDINE_PUTRESCINE IMPORT ATP-BINDING PROTEIN POTA"/>
    <property type="match status" value="1"/>
</dbReference>
<dbReference type="GO" id="GO:0005524">
    <property type="term" value="F:ATP binding"/>
    <property type="evidence" value="ECO:0007669"/>
    <property type="project" value="UniProtKB-KW"/>
</dbReference>
<evidence type="ECO:0000256" key="1">
    <source>
        <dbReference type="ARBA" id="ARBA00022448"/>
    </source>
</evidence>
<dbReference type="InterPro" id="IPR003593">
    <property type="entry name" value="AAA+_ATPase"/>
</dbReference>
<protein>
    <submittedName>
        <fullName evidence="5">ABC-type Fe3+/spermidine/putrescine transport systems, ATPase components</fullName>
    </submittedName>
</protein>
<gene>
    <name evidence="5" type="ORF">SAMN05444278_10651</name>
</gene>
<accession>A0A1M4WL14</accession>
<dbReference type="SUPFAM" id="SSF52540">
    <property type="entry name" value="P-loop containing nucleoside triphosphate hydrolases"/>
    <property type="match status" value="1"/>
</dbReference>
<evidence type="ECO:0000256" key="2">
    <source>
        <dbReference type="ARBA" id="ARBA00022741"/>
    </source>
</evidence>
<dbReference type="EMBL" id="FQTW01000006">
    <property type="protein sequence ID" value="SHE81918.1"/>
    <property type="molecule type" value="Genomic_DNA"/>
</dbReference>
<dbReference type="SMART" id="SM00382">
    <property type="entry name" value="AAA"/>
    <property type="match status" value="1"/>
</dbReference>
<evidence type="ECO:0000313" key="5">
    <source>
        <dbReference type="EMBL" id="SHE81918.1"/>
    </source>
</evidence>
<dbReference type="AlphaFoldDB" id="A0A1M4WL14"/>
<dbReference type="PROSITE" id="PS50893">
    <property type="entry name" value="ABC_TRANSPORTER_2"/>
    <property type="match status" value="1"/>
</dbReference>
<feature type="domain" description="ABC transporter" evidence="4">
    <location>
        <begin position="16"/>
        <end position="248"/>
    </location>
</feature>
<dbReference type="STRING" id="1155689.SAMN05444278_10651"/>
<sequence length="337" mass="38959">MQTLVNHQLAKILFMLKLNYISVFFDGQPAFQNINLTLNQGKNLAVIGESGCGKSTLLKSIYGLIDLNEGEITWKNKPIKGPKFNLIPGFKDFKFLEQEFNLMPYTSVSENIAKHLSRQTPTETKEKVRFFLKLLDLEHLENKKVKNLSGGEKQRVALGRALAKKPELIILDEPFSHIDHFKKHKLRHALFSYFKRENISCIIATHDTEDVLGFSDKTLILKDAQQIDFRETETIYNQPKNKYCASLFGEVNTIIPEAFQLKHEFKTDELIIYPNEIIISPKTNFTAEVTDCLFKGNHYKIYIKHKQFNLVMQHHCKVEAKTINFSIDVKAIKKRLN</sequence>
<dbReference type="Gene3D" id="3.40.50.300">
    <property type="entry name" value="P-loop containing nucleotide triphosphate hydrolases"/>
    <property type="match status" value="1"/>
</dbReference>
<dbReference type="PROSITE" id="PS00211">
    <property type="entry name" value="ABC_TRANSPORTER_1"/>
    <property type="match status" value="1"/>
</dbReference>
<dbReference type="InterPro" id="IPR050093">
    <property type="entry name" value="ABC_SmlMolc_Importer"/>
</dbReference>
<keyword evidence="6" id="KW-1185">Reference proteome</keyword>
<dbReference type="Pfam" id="PF00005">
    <property type="entry name" value="ABC_tran"/>
    <property type="match status" value="1"/>
</dbReference>
<dbReference type="Proteomes" id="UP000184462">
    <property type="component" value="Unassembled WGS sequence"/>
</dbReference>